<reference evidence="1 2" key="1">
    <citation type="submission" date="2014-07" db="EMBL/GenBank/DDBJ databases">
        <title>Methanogenic archaea and the global carbon cycle.</title>
        <authorList>
            <person name="Henriksen J.R."/>
            <person name="Luke J."/>
            <person name="Reinhart S."/>
            <person name="Benedict M.N."/>
            <person name="Youngblut N.D."/>
            <person name="Metcalf M.E."/>
            <person name="Whitaker R.J."/>
            <person name="Metcalf W.W."/>
        </authorList>
    </citation>
    <scope>NUCLEOTIDE SEQUENCE [LARGE SCALE GENOMIC DNA]</scope>
    <source>
        <strain evidence="1 2">HB-1</strain>
    </source>
</reference>
<keyword evidence="2" id="KW-1185">Reference proteome</keyword>
<dbReference type="RefSeq" id="WP_048139236.1">
    <property type="nucleotide sequence ID" value="NZ_BBCW01000027.1"/>
</dbReference>
<dbReference type="EMBL" id="CP009516">
    <property type="protein sequence ID" value="AKB78304.1"/>
    <property type="molecule type" value="Genomic_DNA"/>
</dbReference>
<protein>
    <submittedName>
        <fullName evidence="1">Uncharacterized protein</fullName>
    </submittedName>
</protein>
<dbReference type="Proteomes" id="UP000033101">
    <property type="component" value="Chromosome"/>
</dbReference>
<name>A0A0E3S9N9_9EURY</name>
<dbReference type="AlphaFoldDB" id="A0A0E3S9N9"/>
<proteinExistence type="predicted"/>
<dbReference type="GeneID" id="24831045"/>
<evidence type="ECO:0000313" key="1">
    <source>
        <dbReference type="EMBL" id="AKB78304.1"/>
    </source>
</evidence>
<evidence type="ECO:0000313" key="2">
    <source>
        <dbReference type="Proteomes" id="UP000033101"/>
    </source>
</evidence>
<dbReference type="HOGENOM" id="CLU_1431643_0_0_2"/>
<gene>
    <name evidence="1" type="ORF">MSHOH_1821</name>
</gene>
<organism evidence="1 2">
    <name type="scientific">Methanosarcina horonobensis HB-1 = JCM 15518</name>
    <dbReference type="NCBI Taxonomy" id="1434110"/>
    <lineage>
        <taxon>Archaea</taxon>
        <taxon>Methanobacteriati</taxon>
        <taxon>Methanobacteriota</taxon>
        <taxon>Stenosarchaea group</taxon>
        <taxon>Methanomicrobia</taxon>
        <taxon>Methanosarcinales</taxon>
        <taxon>Methanosarcinaceae</taxon>
        <taxon>Methanosarcina</taxon>
    </lineage>
</organism>
<dbReference type="KEGG" id="mhor:MSHOH_1821"/>
<accession>A0A0E3S9N9</accession>
<dbReference type="PATRIC" id="fig|1434110.4.peg.2314"/>
<dbReference type="OrthoDB" id="136875at2157"/>
<sequence length="187" mass="20575">MNRDKVFYLWIAAGLFITLAVFPASAETATGDSIILANETGEINFTEYSTTSYNETEVIETELGLGFKFLASMLRLLHLNLNLMNETLNEHSEEYPFLQSTIEGTATGIDAVDSAVIFVDDPTNMTKANATMHTFDDAIADLNASLVYPQDMLDAANATLGQPEATTPILEDMYKITKAMVTVYDHI</sequence>